<dbReference type="InterPro" id="IPR016177">
    <property type="entry name" value="DNA-bd_dom_sf"/>
</dbReference>
<dbReference type="GO" id="GO:0003700">
    <property type="term" value="F:DNA-binding transcription factor activity"/>
    <property type="evidence" value="ECO:0007669"/>
    <property type="project" value="InterPro"/>
</dbReference>
<dbReference type="SUPFAM" id="SSF54171">
    <property type="entry name" value="DNA-binding domain"/>
    <property type="match status" value="1"/>
</dbReference>
<dbReference type="FunFam" id="3.30.730.10:FF:000001">
    <property type="entry name" value="Ethylene-responsive transcription factor 2"/>
    <property type="match status" value="1"/>
</dbReference>
<keyword evidence="2" id="KW-0805">Transcription regulation</keyword>
<dbReference type="PANTHER" id="PTHR31190">
    <property type="entry name" value="DNA-BINDING DOMAIN"/>
    <property type="match status" value="1"/>
</dbReference>
<dbReference type="InterPro" id="IPR001471">
    <property type="entry name" value="AP2/ERF_dom"/>
</dbReference>
<name>M8D7G5_AEGTA</name>
<keyword evidence="4" id="KW-0804">Transcription</keyword>
<evidence type="ECO:0000256" key="2">
    <source>
        <dbReference type="ARBA" id="ARBA00023015"/>
    </source>
</evidence>
<dbReference type="PROSITE" id="PS51032">
    <property type="entry name" value="AP2_ERF"/>
    <property type="match status" value="1"/>
</dbReference>
<proteinExistence type="predicted"/>
<evidence type="ECO:0000256" key="1">
    <source>
        <dbReference type="ARBA" id="ARBA00004123"/>
    </source>
</evidence>
<reference evidence="6" key="1">
    <citation type="submission" date="2015-06" db="UniProtKB">
        <authorList>
            <consortium name="EnsemblPlants"/>
        </authorList>
    </citation>
    <scope>IDENTIFICATION</scope>
</reference>
<dbReference type="EnsemblPlants" id="EMT32411">
    <property type="protein sequence ID" value="EMT32411"/>
    <property type="gene ID" value="F775_15852"/>
</dbReference>
<dbReference type="InterPro" id="IPR044808">
    <property type="entry name" value="ERF_plant"/>
</dbReference>
<dbReference type="GO" id="GO:0009873">
    <property type="term" value="P:ethylene-activated signaling pathway"/>
    <property type="evidence" value="ECO:0007669"/>
    <property type="project" value="InterPro"/>
</dbReference>
<dbReference type="PRINTS" id="PR00367">
    <property type="entry name" value="ETHRSPELEMNT"/>
</dbReference>
<dbReference type="GO" id="GO:0005634">
    <property type="term" value="C:nucleus"/>
    <property type="evidence" value="ECO:0007669"/>
    <property type="project" value="UniProtKB-SubCell"/>
</dbReference>
<keyword evidence="5" id="KW-0539">Nucleus</keyword>
<dbReference type="SMART" id="SM00380">
    <property type="entry name" value="AP2"/>
    <property type="match status" value="1"/>
</dbReference>
<sequence length="392" mass="44169">MLRGGRRAWGQAWLRHDDEAFKAEFEDFDADSGYFDLDCGHGVTRRVVEALLWPEKKKPRQRGGRSRCFVGLDGLGVKLGFDMTTRPSRPNLRTSTPTQVVNLKHYFDDLSTRASAGFDGHTHMPAKRKRKNQFRGIRQRPWGKWAAEIRDPIKGARVWLGTFDSAEEAARAYDVEARRIRGKKARLNFPDEPTIPQKCHALHVIPKVPKPSTTQEHSFIPAVNNLANRNDFVYPSAYSTSSQPLVQLDNMPFVPAMGSVTPVEVPAMNMYYDRRSNTFGCSMLGREYYTKTPNISSIAPISTIAEGEGSAPIKSNTSNSVVLPVMENNGVNLEPWMRYLMDDSVDELINSLLNFDVPRDVVGNMDFVASMTCPSMVNFSERTKPYISGKRE</sequence>
<evidence type="ECO:0000313" key="6">
    <source>
        <dbReference type="EnsemblPlants" id="EMT32411"/>
    </source>
</evidence>
<protein>
    <submittedName>
        <fullName evidence="6">Ethylene-responsive transcription factor 1</fullName>
    </submittedName>
</protein>
<dbReference type="InterPro" id="IPR036955">
    <property type="entry name" value="AP2/ERF_dom_sf"/>
</dbReference>
<dbReference type="Pfam" id="PF00847">
    <property type="entry name" value="AP2"/>
    <property type="match status" value="1"/>
</dbReference>
<dbReference type="PANTHER" id="PTHR31190:SF44">
    <property type="entry name" value="ETHYLENE-RESPONSIVE TRANSCRIPTION FACTOR 1"/>
    <property type="match status" value="1"/>
</dbReference>
<evidence type="ECO:0000256" key="4">
    <source>
        <dbReference type="ARBA" id="ARBA00023163"/>
    </source>
</evidence>
<comment type="subcellular location">
    <subcellularLocation>
        <location evidence="1">Nucleus</location>
    </subcellularLocation>
</comment>
<dbReference type="AlphaFoldDB" id="M8D7G5"/>
<evidence type="ECO:0000256" key="5">
    <source>
        <dbReference type="ARBA" id="ARBA00023242"/>
    </source>
</evidence>
<dbReference type="CDD" id="cd00018">
    <property type="entry name" value="AP2"/>
    <property type="match status" value="1"/>
</dbReference>
<keyword evidence="3" id="KW-0238">DNA-binding</keyword>
<dbReference type="GO" id="GO:0003677">
    <property type="term" value="F:DNA binding"/>
    <property type="evidence" value="ECO:0007669"/>
    <property type="project" value="UniProtKB-KW"/>
</dbReference>
<organism evidence="6">
    <name type="scientific">Aegilops tauschii</name>
    <name type="common">Tausch's goatgrass</name>
    <name type="synonym">Aegilops squarrosa</name>
    <dbReference type="NCBI Taxonomy" id="37682"/>
    <lineage>
        <taxon>Eukaryota</taxon>
        <taxon>Viridiplantae</taxon>
        <taxon>Streptophyta</taxon>
        <taxon>Embryophyta</taxon>
        <taxon>Tracheophyta</taxon>
        <taxon>Spermatophyta</taxon>
        <taxon>Magnoliopsida</taxon>
        <taxon>Liliopsida</taxon>
        <taxon>Poales</taxon>
        <taxon>Poaceae</taxon>
        <taxon>BOP clade</taxon>
        <taxon>Pooideae</taxon>
        <taxon>Triticodae</taxon>
        <taxon>Triticeae</taxon>
        <taxon>Triticinae</taxon>
        <taxon>Aegilops</taxon>
    </lineage>
</organism>
<evidence type="ECO:0000256" key="3">
    <source>
        <dbReference type="ARBA" id="ARBA00023125"/>
    </source>
</evidence>
<accession>M8D7G5</accession>
<dbReference type="Gene3D" id="3.30.730.10">
    <property type="entry name" value="AP2/ERF domain"/>
    <property type="match status" value="1"/>
</dbReference>